<proteinExistence type="predicted"/>
<evidence type="ECO:0008006" key="2">
    <source>
        <dbReference type="Google" id="ProtNLM"/>
    </source>
</evidence>
<sequence>MGLLWTYFRDTLRAPFLAKAGPLAALVQGAAACLDTVRDVISTLRDQFLPARCEDVYLERFAASRGIVRAPLEPVEYWQARVRFAYHWWARGGRASAMTEGLTIGFGFDSAKVVNLRAEDPLRWASFRVVMEGGDGDILLRLNQIRWAINEVKPARSKLEQMKFYAPTQRVERTTGIAAMCGVVTTIFPYLPTDAVATDMLAWRAVGSLGGTITTIFPGGEE</sequence>
<dbReference type="OrthoDB" id="5461175at2"/>
<accession>C6E6P4</accession>
<gene>
    <name evidence="1" type="ordered locus">GM21_3651</name>
</gene>
<organism evidence="1">
    <name type="scientific">Geobacter sp. (strain M21)</name>
    <dbReference type="NCBI Taxonomy" id="443144"/>
    <lineage>
        <taxon>Bacteria</taxon>
        <taxon>Pseudomonadati</taxon>
        <taxon>Thermodesulfobacteriota</taxon>
        <taxon>Desulfuromonadia</taxon>
        <taxon>Geobacterales</taxon>
        <taxon>Geobacteraceae</taxon>
        <taxon>Geobacter</taxon>
    </lineage>
</organism>
<dbReference type="AlphaFoldDB" id="C6E6P4"/>
<name>C6E6P4_GEOSM</name>
<protein>
    <recommendedName>
        <fullName evidence="2">Phage tail protein</fullName>
    </recommendedName>
</protein>
<dbReference type="HOGENOM" id="CLU_1243851_0_0_7"/>
<dbReference type="KEGG" id="gem:GM21_3651"/>
<dbReference type="eggNOG" id="ENOG503396Z">
    <property type="taxonomic scope" value="Bacteria"/>
</dbReference>
<dbReference type="STRING" id="443144.GM21_3651"/>
<evidence type="ECO:0000313" key="1">
    <source>
        <dbReference type="EMBL" id="ACT19672.1"/>
    </source>
</evidence>
<reference evidence="1" key="1">
    <citation type="submission" date="2009-07" db="EMBL/GenBank/DDBJ databases">
        <title>Complete sequence of Geobacter sp. M21.</title>
        <authorList>
            <consortium name="US DOE Joint Genome Institute"/>
            <person name="Lucas S."/>
            <person name="Copeland A."/>
            <person name="Lapidus A."/>
            <person name="Glavina del Rio T."/>
            <person name="Dalin E."/>
            <person name="Tice H."/>
            <person name="Bruce D."/>
            <person name="Goodwin L."/>
            <person name="Pitluck S."/>
            <person name="Saunders E."/>
            <person name="Brettin T."/>
            <person name="Detter J.C."/>
            <person name="Han C."/>
            <person name="Larimer F."/>
            <person name="Land M."/>
            <person name="Hauser L."/>
            <person name="Kyrpides N."/>
            <person name="Ovchinnikova G."/>
            <person name="Lovley D."/>
        </authorList>
    </citation>
    <scope>NUCLEOTIDE SEQUENCE [LARGE SCALE GENOMIC DNA]</scope>
    <source>
        <strain evidence="1">M21</strain>
    </source>
</reference>
<dbReference type="EMBL" id="CP001661">
    <property type="protein sequence ID" value="ACT19672.1"/>
    <property type="molecule type" value="Genomic_DNA"/>
</dbReference>